<dbReference type="SMART" id="SM00333">
    <property type="entry name" value="TUDOR"/>
    <property type="match status" value="1"/>
</dbReference>
<evidence type="ECO:0000313" key="9">
    <source>
        <dbReference type="Proteomes" id="UP000075886"/>
    </source>
</evidence>
<keyword evidence="9" id="KW-1185">Reference proteome</keyword>
<sequence length="342" mass="37321">MAAFDRTDGSDRFRLRDAEKMKVATVLTPNAAPEAQMELGSVPLGGAIGREDIWDDSIIIKKYDASLALIKEEVAKRLAMDTNRKALAEAAGCSGLRHRPKKDSDSTGGEATVGSPEHEPEKGTMEISEQDQANTNGGGSTAAPGTFEIGDYVRATYDDGVDYEAKIIGFGNHGDCLIRYVGYNNEQTVLLEELLPSWGRKARRQQRTEAAEAEAAGADSQMDISDDERFTRQASKIKINFGPNFGRTNMGHMGTASGVGSSGRAGMLGPSMSTAYMVPPPPPMPPMLEDADDVESENLSAMLMSWYMSGYYTGLYHGQRMSQQQQHQQQQQHTQQKRARQS</sequence>
<comment type="subcellular location">
    <subcellularLocation>
        <location evidence="1">Nucleus</location>
    </subcellularLocation>
</comment>
<evidence type="ECO:0000313" key="8">
    <source>
        <dbReference type="EnsemblMetazoa" id="AFAF020452-PA"/>
    </source>
</evidence>
<keyword evidence="5" id="KW-0539">Nucleus</keyword>
<dbReference type="STRING" id="69004.A0A182R0C3"/>
<dbReference type="InterPro" id="IPR002999">
    <property type="entry name" value="Tudor"/>
</dbReference>
<evidence type="ECO:0000259" key="7">
    <source>
        <dbReference type="SMART" id="SM00333"/>
    </source>
</evidence>
<evidence type="ECO:0000256" key="3">
    <source>
        <dbReference type="ARBA" id="ARBA00022664"/>
    </source>
</evidence>
<dbReference type="Gene3D" id="2.30.30.140">
    <property type="match status" value="1"/>
</dbReference>
<comment type="similarity">
    <text evidence="2">Belongs to the SMN family.</text>
</comment>
<dbReference type="Pfam" id="PF20635">
    <property type="entry name" value="SMN_YG-box"/>
    <property type="match status" value="1"/>
</dbReference>
<dbReference type="InterPro" id="IPR040424">
    <property type="entry name" value="Smn1"/>
</dbReference>
<evidence type="ECO:0000256" key="5">
    <source>
        <dbReference type="ARBA" id="ARBA00023242"/>
    </source>
</evidence>
<dbReference type="GO" id="GO:0008380">
    <property type="term" value="P:RNA splicing"/>
    <property type="evidence" value="ECO:0007669"/>
    <property type="project" value="UniProtKB-KW"/>
</dbReference>
<name>A0A182R0C3_9DIPT</name>
<organism evidence="8 9">
    <name type="scientific">Anopheles farauti</name>
    <dbReference type="NCBI Taxonomy" id="69004"/>
    <lineage>
        <taxon>Eukaryota</taxon>
        <taxon>Metazoa</taxon>
        <taxon>Ecdysozoa</taxon>
        <taxon>Arthropoda</taxon>
        <taxon>Hexapoda</taxon>
        <taxon>Insecta</taxon>
        <taxon>Pterygota</taxon>
        <taxon>Neoptera</taxon>
        <taxon>Endopterygota</taxon>
        <taxon>Diptera</taxon>
        <taxon>Nematocera</taxon>
        <taxon>Culicoidea</taxon>
        <taxon>Culicidae</taxon>
        <taxon>Anophelinae</taxon>
        <taxon>Anopheles</taxon>
    </lineage>
</organism>
<evidence type="ECO:0000256" key="1">
    <source>
        <dbReference type="ARBA" id="ARBA00004123"/>
    </source>
</evidence>
<proteinExistence type="inferred from homology"/>
<keyword evidence="3" id="KW-0507">mRNA processing</keyword>
<dbReference type="PANTHER" id="PTHR39267">
    <property type="entry name" value="SURVIVAL MOTOR NEURON-LIKE PROTEIN 1"/>
    <property type="match status" value="1"/>
</dbReference>
<feature type="domain" description="Tudor" evidence="7">
    <location>
        <begin position="145"/>
        <end position="202"/>
    </location>
</feature>
<dbReference type="SUPFAM" id="SSF63748">
    <property type="entry name" value="Tudor/PWWP/MBT"/>
    <property type="match status" value="1"/>
</dbReference>
<reference evidence="9" key="1">
    <citation type="submission" date="2014-01" db="EMBL/GenBank/DDBJ databases">
        <title>The Genome Sequence of Anopheles farauti FAR1 (V2).</title>
        <authorList>
            <consortium name="The Broad Institute Genomics Platform"/>
            <person name="Neafsey D.E."/>
            <person name="Besansky N."/>
            <person name="Howell P."/>
            <person name="Walton C."/>
            <person name="Young S.K."/>
            <person name="Zeng Q."/>
            <person name="Gargeya S."/>
            <person name="Fitzgerald M."/>
            <person name="Haas B."/>
            <person name="Abouelleil A."/>
            <person name="Allen A.W."/>
            <person name="Alvarado L."/>
            <person name="Arachchi H.M."/>
            <person name="Berlin A.M."/>
            <person name="Chapman S.B."/>
            <person name="Gainer-Dewar J."/>
            <person name="Goldberg J."/>
            <person name="Griggs A."/>
            <person name="Gujja S."/>
            <person name="Hansen M."/>
            <person name="Howarth C."/>
            <person name="Imamovic A."/>
            <person name="Ireland A."/>
            <person name="Larimer J."/>
            <person name="McCowan C."/>
            <person name="Murphy C."/>
            <person name="Pearson M."/>
            <person name="Poon T.W."/>
            <person name="Priest M."/>
            <person name="Roberts A."/>
            <person name="Saif S."/>
            <person name="Shea T."/>
            <person name="Sisk P."/>
            <person name="Sykes S."/>
            <person name="Wortman J."/>
            <person name="Nusbaum C."/>
            <person name="Birren B."/>
        </authorList>
    </citation>
    <scope>NUCLEOTIDE SEQUENCE [LARGE SCALE GENOMIC DNA]</scope>
    <source>
        <strain evidence="9">FAR1</strain>
    </source>
</reference>
<dbReference type="GO" id="GO:0005634">
    <property type="term" value="C:nucleus"/>
    <property type="evidence" value="ECO:0007669"/>
    <property type="project" value="UniProtKB-SubCell"/>
</dbReference>
<dbReference type="VEuPathDB" id="VectorBase:AFAF020452"/>
<feature type="compositionally biased region" description="Low complexity" evidence="6">
    <location>
        <begin position="323"/>
        <end position="334"/>
    </location>
</feature>
<dbReference type="Gene3D" id="3.40.190.10">
    <property type="entry name" value="Periplasmic binding protein-like II"/>
    <property type="match status" value="1"/>
</dbReference>
<dbReference type="EnsemblMetazoa" id="AFAF020452-RA">
    <property type="protein sequence ID" value="AFAF020452-PA"/>
    <property type="gene ID" value="AFAF020452"/>
</dbReference>
<dbReference type="PANTHER" id="PTHR39267:SF1">
    <property type="entry name" value="SURVIVAL MOTOR NEURON PROTEIN"/>
    <property type="match status" value="1"/>
</dbReference>
<feature type="region of interest" description="Disordered" evidence="6">
    <location>
        <begin position="322"/>
        <end position="342"/>
    </location>
</feature>
<dbReference type="Proteomes" id="UP000075886">
    <property type="component" value="Unassembled WGS sequence"/>
</dbReference>
<protein>
    <recommendedName>
        <fullName evidence="7">Tudor domain-containing protein</fullName>
    </recommendedName>
</protein>
<dbReference type="AlphaFoldDB" id="A0A182R0C3"/>
<dbReference type="EMBL" id="AXCN02000285">
    <property type="status" value="NOT_ANNOTATED_CDS"/>
    <property type="molecule type" value="Genomic_DNA"/>
</dbReference>
<dbReference type="CDD" id="cd22852">
    <property type="entry name" value="SMN_C"/>
    <property type="match status" value="1"/>
</dbReference>
<accession>A0A182R0C3</accession>
<evidence type="ECO:0000256" key="4">
    <source>
        <dbReference type="ARBA" id="ARBA00023187"/>
    </source>
</evidence>
<feature type="region of interest" description="Disordered" evidence="6">
    <location>
        <begin position="91"/>
        <end position="145"/>
    </location>
</feature>
<keyword evidence="4" id="KW-0508">mRNA splicing</keyword>
<evidence type="ECO:0000256" key="2">
    <source>
        <dbReference type="ARBA" id="ARBA00005371"/>
    </source>
</evidence>
<dbReference type="InterPro" id="IPR047313">
    <property type="entry name" value="SMN_C"/>
</dbReference>
<dbReference type="GO" id="GO:0006397">
    <property type="term" value="P:mRNA processing"/>
    <property type="evidence" value="ECO:0007669"/>
    <property type="project" value="UniProtKB-KW"/>
</dbReference>
<reference evidence="8" key="2">
    <citation type="submission" date="2020-05" db="UniProtKB">
        <authorList>
            <consortium name="EnsemblMetazoa"/>
        </authorList>
    </citation>
    <scope>IDENTIFICATION</scope>
    <source>
        <strain evidence="8">FAR1</strain>
    </source>
</reference>
<evidence type="ECO:0000256" key="6">
    <source>
        <dbReference type="SAM" id="MobiDB-lite"/>
    </source>
</evidence>